<dbReference type="SUPFAM" id="SSF46689">
    <property type="entry name" value="Homeodomain-like"/>
    <property type="match status" value="2"/>
</dbReference>
<keyword evidence="5 7" id="KW-0371">Homeobox</keyword>
<keyword evidence="6 7" id="KW-0539">Nucleus</keyword>
<feature type="DNA-binding region" description="Homeobox" evidence="7">
    <location>
        <begin position="303"/>
        <end position="372"/>
    </location>
</feature>
<dbReference type="PANTHER" id="PTHR15116:SF16">
    <property type="entry name" value="DEFECTIVE PROVENTRICULUS, ISOFORM A"/>
    <property type="match status" value="1"/>
</dbReference>
<feature type="domain" description="Homeobox" evidence="10">
    <location>
        <begin position="473"/>
        <end position="543"/>
    </location>
</feature>
<dbReference type="InterPro" id="IPR032392">
    <property type="entry name" value="ULD"/>
</dbReference>
<feature type="domain" description="CMP" evidence="11">
    <location>
        <begin position="69"/>
        <end position="172"/>
    </location>
</feature>
<keyword evidence="3" id="KW-0832">Ubl conjugation</keyword>
<feature type="region of interest" description="Disordered" evidence="9">
    <location>
        <begin position="38"/>
        <end position="57"/>
    </location>
</feature>
<gene>
    <name evidence="12" type="ORF">JTE90_016865</name>
</gene>
<dbReference type="PROSITE" id="PS51982">
    <property type="entry name" value="CMP"/>
    <property type="match status" value="1"/>
</dbReference>
<feature type="region of interest" description="Disordered" evidence="9">
    <location>
        <begin position="431"/>
        <end position="453"/>
    </location>
</feature>
<feature type="compositionally biased region" description="Polar residues" evidence="9">
    <location>
        <begin position="48"/>
        <end position="57"/>
    </location>
</feature>
<feature type="region of interest" description="Disordered" evidence="9">
    <location>
        <begin position="395"/>
        <end position="416"/>
    </location>
</feature>
<evidence type="ECO:0000256" key="3">
    <source>
        <dbReference type="ARBA" id="ARBA00022843"/>
    </source>
</evidence>
<comment type="subcellular location">
    <subcellularLocation>
        <location evidence="1 7 8">Nucleus</location>
    </subcellularLocation>
</comment>
<dbReference type="Pfam" id="PF16534">
    <property type="entry name" value="ULD"/>
    <property type="match status" value="1"/>
</dbReference>
<evidence type="ECO:0000256" key="9">
    <source>
        <dbReference type="SAM" id="MobiDB-lite"/>
    </source>
</evidence>
<evidence type="ECO:0000256" key="4">
    <source>
        <dbReference type="ARBA" id="ARBA00023125"/>
    </source>
</evidence>
<feature type="region of interest" description="Disordered" evidence="9">
    <location>
        <begin position="368"/>
        <end position="387"/>
    </location>
</feature>
<dbReference type="Proteomes" id="UP000827092">
    <property type="component" value="Unassembled WGS sequence"/>
</dbReference>
<dbReference type="GO" id="GO:0000981">
    <property type="term" value="F:DNA-binding transcription factor activity, RNA polymerase II-specific"/>
    <property type="evidence" value="ECO:0007669"/>
    <property type="project" value="TreeGrafter"/>
</dbReference>
<dbReference type="FunFam" id="3.10.20.710:FF:000002">
    <property type="entry name" value="Defective proventriculus, isoform A"/>
    <property type="match status" value="1"/>
</dbReference>
<keyword evidence="2" id="KW-0677">Repeat</keyword>
<dbReference type="InterPro" id="IPR038224">
    <property type="entry name" value="SATB_ULD_sf"/>
</dbReference>
<dbReference type="SMART" id="SM00389">
    <property type="entry name" value="HOX"/>
    <property type="match status" value="2"/>
</dbReference>
<dbReference type="CDD" id="cd11585">
    <property type="entry name" value="SATB1_N"/>
    <property type="match status" value="1"/>
</dbReference>
<evidence type="ECO:0000256" key="1">
    <source>
        <dbReference type="ARBA" id="ARBA00004123"/>
    </source>
</evidence>
<dbReference type="EMBL" id="JAFNEN010000006">
    <property type="protein sequence ID" value="KAG8201391.1"/>
    <property type="molecule type" value="Genomic_DNA"/>
</dbReference>
<accession>A0AAV6W0P4</accession>
<dbReference type="PROSITE" id="PS50071">
    <property type="entry name" value="HOMEOBOX_2"/>
    <property type="match status" value="2"/>
</dbReference>
<dbReference type="PANTHER" id="PTHR15116">
    <property type="entry name" value="DNA-BINDING PROTEIN SATB FAMILY MEMBER"/>
    <property type="match status" value="1"/>
</dbReference>
<name>A0AAV6W0P4_9ARAC</name>
<evidence type="ECO:0000256" key="5">
    <source>
        <dbReference type="ARBA" id="ARBA00023155"/>
    </source>
</evidence>
<feature type="domain" description="Homeobox" evidence="10">
    <location>
        <begin position="301"/>
        <end position="371"/>
    </location>
</feature>
<keyword evidence="4 7" id="KW-0238">DNA-binding</keyword>
<dbReference type="Pfam" id="PF00046">
    <property type="entry name" value="Homeodomain"/>
    <property type="match status" value="2"/>
</dbReference>
<dbReference type="InterPro" id="IPR009057">
    <property type="entry name" value="Homeodomain-like_sf"/>
</dbReference>
<dbReference type="Gene3D" id="1.10.10.60">
    <property type="entry name" value="Homeodomain-like"/>
    <property type="match status" value="2"/>
</dbReference>
<keyword evidence="13" id="KW-1185">Reference proteome</keyword>
<feature type="compositionally biased region" description="Polar residues" evidence="9">
    <location>
        <begin position="395"/>
        <end position="406"/>
    </location>
</feature>
<evidence type="ECO:0000313" key="12">
    <source>
        <dbReference type="EMBL" id="KAG8201391.1"/>
    </source>
</evidence>
<evidence type="ECO:0000259" key="11">
    <source>
        <dbReference type="PROSITE" id="PS51982"/>
    </source>
</evidence>
<dbReference type="GO" id="GO:0000978">
    <property type="term" value="F:RNA polymerase II cis-regulatory region sequence-specific DNA binding"/>
    <property type="evidence" value="ECO:0007669"/>
    <property type="project" value="TreeGrafter"/>
</dbReference>
<protein>
    <recommendedName>
        <fullName evidence="14">DNA-binding protein SATB1</fullName>
    </recommendedName>
</protein>
<dbReference type="InterPro" id="IPR001356">
    <property type="entry name" value="HD"/>
</dbReference>
<dbReference type="InterPro" id="IPR039673">
    <property type="entry name" value="SATB1/SATB2"/>
</dbReference>
<evidence type="ECO:0000256" key="6">
    <source>
        <dbReference type="ARBA" id="ARBA00023242"/>
    </source>
</evidence>
<dbReference type="GO" id="GO:0006338">
    <property type="term" value="P:chromatin remodeling"/>
    <property type="evidence" value="ECO:0007669"/>
    <property type="project" value="InterPro"/>
</dbReference>
<evidence type="ECO:0000256" key="7">
    <source>
        <dbReference type="PROSITE-ProRule" id="PRU00108"/>
    </source>
</evidence>
<feature type="DNA-binding region" description="Homeobox" evidence="7">
    <location>
        <begin position="475"/>
        <end position="544"/>
    </location>
</feature>
<evidence type="ECO:0000259" key="10">
    <source>
        <dbReference type="PROSITE" id="PS50071"/>
    </source>
</evidence>
<organism evidence="12 13">
    <name type="scientific">Oedothorax gibbosus</name>
    <dbReference type="NCBI Taxonomy" id="931172"/>
    <lineage>
        <taxon>Eukaryota</taxon>
        <taxon>Metazoa</taxon>
        <taxon>Ecdysozoa</taxon>
        <taxon>Arthropoda</taxon>
        <taxon>Chelicerata</taxon>
        <taxon>Arachnida</taxon>
        <taxon>Araneae</taxon>
        <taxon>Araneomorphae</taxon>
        <taxon>Entelegynae</taxon>
        <taxon>Araneoidea</taxon>
        <taxon>Linyphiidae</taxon>
        <taxon>Erigoninae</taxon>
        <taxon>Oedothorax</taxon>
    </lineage>
</organism>
<feature type="region of interest" description="Disordered" evidence="9">
    <location>
        <begin position="279"/>
        <end position="308"/>
    </location>
</feature>
<dbReference type="Gene3D" id="3.10.20.710">
    <property type="entry name" value="SATB, ubiquitin-like oligomerisation domain"/>
    <property type="match status" value="1"/>
</dbReference>
<proteinExistence type="predicted"/>
<dbReference type="FunFam" id="1.10.10.60:FF:000169">
    <property type="entry name" value="DNA-binding protein SATB1"/>
    <property type="match status" value="2"/>
</dbReference>
<dbReference type="AlphaFoldDB" id="A0AAV6W0P4"/>
<reference evidence="12 13" key="1">
    <citation type="journal article" date="2022" name="Nat. Ecol. Evol.">
        <title>A masculinizing supergene underlies an exaggerated male reproductive morph in a spider.</title>
        <authorList>
            <person name="Hendrickx F."/>
            <person name="De Corte Z."/>
            <person name="Sonet G."/>
            <person name="Van Belleghem S.M."/>
            <person name="Kostlbacher S."/>
            <person name="Vangestel C."/>
        </authorList>
    </citation>
    <scope>NUCLEOTIDE SEQUENCE [LARGE SCALE GENOMIC DNA]</scope>
    <source>
        <strain evidence="12">W744_W776</strain>
    </source>
</reference>
<comment type="caution">
    <text evidence="12">The sequence shown here is derived from an EMBL/GenBank/DDBJ whole genome shotgun (WGS) entry which is preliminary data.</text>
</comment>
<sequence length="563" mass="63452">MDFQSAMETFAEAWVAANTQTPLTEAAETQGLMLSGGRISEERPPEQPVQNTQPVAETHGGQTTTFFSARSIPVHCVVEQITAQGQSVDITQTDTGNYAIIPGNVLFSDLVRTALLKLGYSHPGAQAAKGAIQLKNWRPLAFEQITESPEATVGDILGELSSVATLRIRLYSRPKPQSANDMKEKLLQVLLSQSQNLLISSGCPIDQVGNVLSALTKGRLECDIPEETRKKFDQWYMQQVFQQCRQVALLQQHQQQQHLHQHQHPVVQQPHTAVAMIQQHPEPSSPPQELTGLRTAQPGAARTRIRTSFDPELELPKLHRWFADNQHPSRLQIQQYVRELNSLESRRGRKPLDVNNVVYWFKNARAAHKRAEQRSSAEPQQNGEHSRMMDIEQQAPSERFSGSESQEASDDSDNIHTLDLSVRSRCFLESPVIKDEPKDSASSLESSESGEEDMAIECVADSAEQSHHSAEERRKRNRTFIDPVSEVPRLEQWFSTNTHPSHGQIVRFTHDLNGMQYRQKFPKLEPKNIQFWFKNRRAKCKRLNLAATQNNGQGCSSSMLPTN</sequence>
<evidence type="ECO:0008006" key="14">
    <source>
        <dbReference type="Google" id="ProtNLM"/>
    </source>
</evidence>
<evidence type="ECO:0000256" key="2">
    <source>
        <dbReference type="ARBA" id="ARBA00022737"/>
    </source>
</evidence>
<dbReference type="GO" id="GO:0005634">
    <property type="term" value="C:nucleus"/>
    <property type="evidence" value="ECO:0007669"/>
    <property type="project" value="UniProtKB-SubCell"/>
</dbReference>
<dbReference type="CDD" id="cd00086">
    <property type="entry name" value="homeodomain"/>
    <property type="match status" value="2"/>
</dbReference>
<evidence type="ECO:0000256" key="8">
    <source>
        <dbReference type="RuleBase" id="RU000682"/>
    </source>
</evidence>
<evidence type="ECO:0000313" key="13">
    <source>
        <dbReference type="Proteomes" id="UP000827092"/>
    </source>
</evidence>